<reference evidence="6 7" key="1">
    <citation type="submission" date="2017-10" db="EMBL/GenBank/DDBJ databases">
        <authorList>
            <person name="Banno H."/>
            <person name="Chua N.-H."/>
        </authorList>
    </citation>
    <scope>NUCLEOTIDE SEQUENCE [LARGE SCALE GENOMIC DNA]</scope>
    <source>
        <strain evidence="6">Vibrio tapetis CECT4600</strain>
    </source>
</reference>
<dbReference type="GO" id="GO:0003700">
    <property type="term" value="F:DNA-binding transcription factor activity"/>
    <property type="evidence" value="ECO:0007669"/>
    <property type="project" value="InterPro"/>
</dbReference>
<accession>A0A2N8ZML7</accession>
<evidence type="ECO:0000256" key="4">
    <source>
        <dbReference type="ARBA" id="ARBA00023163"/>
    </source>
</evidence>
<name>A0A2N8ZML7_9VIBR</name>
<keyword evidence="4" id="KW-0804">Transcription</keyword>
<keyword evidence="7" id="KW-1185">Reference proteome</keyword>
<feature type="domain" description="HTH araC/xylS-type" evidence="5">
    <location>
        <begin position="188"/>
        <end position="285"/>
    </location>
</feature>
<gene>
    <name evidence="6" type="ORF">VTAP4600_B1567</name>
</gene>
<keyword evidence="1" id="KW-0678">Repressor</keyword>
<dbReference type="InterPro" id="IPR018060">
    <property type="entry name" value="HTH_AraC"/>
</dbReference>
<protein>
    <submittedName>
        <fullName evidence="6">Putative Transcriptional regulator, AraC family</fullName>
    </submittedName>
</protein>
<evidence type="ECO:0000313" key="6">
    <source>
        <dbReference type="EMBL" id="SON53178.1"/>
    </source>
</evidence>
<proteinExistence type="predicted"/>
<dbReference type="SMART" id="SM00342">
    <property type="entry name" value="HTH_ARAC"/>
    <property type="match status" value="1"/>
</dbReference>
<dbReference type="Gene3D" id="1.10.10.60">
    <property type="entry name" value="Homeodomain-like"/>
    <property type="match status" value="1"/>
</dbReference>
<evidence type="ECO:0000259" key="5">
    <source>
        <dbReference type="PROSITE" id="PS01124"/>
    </source>
</evidence>
<dbReference type="AlphaFoldDB" id="A0A2N8ZML7"/>
<dbReference type="EMBL" id="LT960612">
    <property type="protein sequence ID" value="SON53178.1"/>
    <property type="molecule type" value="Genomic_DNA"/>
</dbReference>
<dbReference type="SUPFAM" id="SSF46689">
    <property type="entry name" value="Homeodomain-like"/>
    <property type="match status" value="1"/>
</dbReference>
<organism evidence="6 7">
    <name type="scientific">Vibrio tapetis subsp. tapetis</name>
    <dbReference type="NCBI Taxonomy" id="1671868"/>
    <lineage>
        <taxon>Bacteria</taxon>
        <taxon>Pseudomonadati</taxon>
        <taxon>Pseudomonadota</taxon>
        <taxon>Gammaproteobacteria</taxon>
        <taxon>Vibrionales</taxon>
        <taxon>Vibrionaceae</taxon>
        <taxon>Vibrio</taxon>
    </lineage>
</organism>
<evidence type="ECO:0000256" key="2">
    <source>
        <dbReference type="ARBA" id="ARBA00023015"/>
    </source>
</evidence>
<dbReference type="GO" id="GO:0043565">
    <property type="term" value="F:sequence-specific DNA binding"/>
    <property type="evidence" value="ECO:0007669"/>
    <property type="project" value="InterPro"/>
</dbReference>
<evidence type="ECO:0000256" key="3">
    <source>
        <dbReference type="ARBA" id="ARBA00023125"/>
    </source>
</evidence>
<dbReference type="PANTHER" id="PTHR11019:SF190">
    <property type="entry name" value="ARAC-FAMILY REGULATORY PROTEIN"/>
    <property type="match status" value="1"/>
</dbReference>
<evidence type="ECO:0000313" key="7">
    <source>
        <dbReference type="Proteomes" id="UP000235828"/>
    </source>
</evidence>
<dbReference type="InterPro" id="IPR009057">
    <property type="entry name" value="Homeodomain-like_sf"/>
</dbReference>
<dbReference type="Pfam" id="PF12833">
    <property type="entry name" value="HTH_18"/>
    <property type="match status" value="1"/>
</dbReference>
<dbReference type="CDD" id="cd06124">
    <property type="entry name" value="cupin_NimR-like_N"/>
    <property type="match status" value="1"/>
</dbReference>
<dbReference type="PROSITE" id="PS01124">
    <property type="entry name" value="HTH_ARAC_FAMILY_2"/>
    <property type="match status" value="1"/>
</dbReference>
<dbReference type="FunFam" id="1.10.10.60:FF:000132">
    <property type="entry name" value="AraC family transcriptional regulator"/>
    <property type="match status" value="1"/>
</dbReference>
<dbReference type="PANTHER" id="PTHR11019">
    <property type="entry name" value="HTH-TYPE TRANSCRIPTIONAL REGULATOR NIMR"/>
    <property type="match status" value="1"/>
</dbReference>
<dbReference type="KEGG" id="vta:B1567"/>
<keyword evidence="3" id="KW-0238">DNA-binding</keyword>
<keyword evidence="2" id="KW-0805">Transcription regulation</keyword>
<sequence length="291" mass="32722">MSRQSDNIYLQSDTIDAKSDRMKKTSKASTANIHPSISIDELPAPVYFNFDAFLSNTVTRNHSHTWGQVQIIRGGMLELNAESTRFLAPPHLAIWVPAGVMHYSFNRKPVDYCSLNIAHDKTLALPDQTCLLGVTPILTAIIEDFRVRGVRMAETAADGRLMDVMLDQLSLAKPEQHFLPTSDHKVLSPILNGLEDNPTDAKTLGQWASIVHTTERTVARYCQSELGMSFTEWRLRMRYLHALTLLQKGISVKEAAFLLGYNQASPFITMFKRYAGITPEQYKMNKANAHV</sequence>
<dbReference type="SUPFAM" id="SSF51182">
    <property type="entry name" value="RmlC-like cupins"/>
    <property type="match status" value="1"/>
</dbReference>
<evidence type="ECO:0000256" key="1">
    <source>
        <dbReference type="ARBA" id="ARBA00022491"/>
    </source>
</evidence>
<dbReference type="Proteomes" id="UP000235828">
    <property type="component" value="Chromosome B"/>
</dbReference>
<dbReference type="InterPro" id="IPR011051">
    <property type="entry name" value="RmlC_Cupin_sf"/>
</dbReference>